<dbReference type="EMBL" id="LT550481">
    <property type="protein sequence ID" value="SAL95699.1"/>
    <property type="molecule type" value="Genomic_DNA"/>
</dbReference>
<sequence length="555" mass="63074">MITTIMKPDEIKESLQGSPQSHPSPATLDTKKPVDIIDQLTDLDCGLQCLLDKVKEDMQAAKKRAAIEEEYGKQMIKLSQTISETFDKAHPRSGTYGDAWISMLKVHETIGDQRVKFAGNITEVADDLQLLYKDTERGRKQVKDTGGKHEKMLGDADASLEKIKQKYELQSEDWERAILQKNNDPLHVPKKGLFKNTKTQAQLNRMEEEARYKATMADKHYRQQLQVTNASRQEYFQIHLPKILTELKAVGDECCVALRYQLARYAYIYEEALAADGIALDNDDGLGLRSLTEKIDKESDLIQYINSYHGRSGKLQKNDIQYKEYSMSVASPMNTGSNTNPNPVFGIDLNILMTRDQQEVPWILRKCAEAVEMYGLNVVGIYRLSGTNSQIQKVKAAFDRDCTGIQLNSEEYISDINNITSVLKLWFRELPDPLFPRAAYQHFLNAAKIEDDNMRVLGLHTVINDLPDAHYATLKFLMCHLDKIQKHQRYNKMGASNLATIFGMTLMGNEPGGGIASNQQPMVNQDNQRFTETQWQVKVVQTILENYSLIFETDG</sequence>
<evidence type="ECO:0000259" key="5">
    <source>
        <dbReference type="PROSITE" id="PS51741"/>
    </source>
</evidence>
<dbReference type="GO" id="GO:0005737">
    <property type="term" value="C:cytoplasm"/>
    <property type="evidence" value="ECO:0007669"/>
    <property type="project" value="TreeGrafter"/>
</dbReference>
<dbReference type="PANTHER" id="PTHR23176:SF134">
    <property type="entry name" value="RHO-TYPE GTPASE-ACTIVATING PROTEIN"/>
    <property type="match status" value="1"/>
</dbReference>
<dbReference type="GO" id="GO:0007165">
    <property type="term" value="P:signal transduction"/>
    <property type="evidence" value="ECO:0007669"/>
    <property type="project" value="InterPro"/>
</dbReference>
<name>A0A168KYQ4_ABSGL</name>
<evidence type="ECO:0000259" key="4">
    <source>
        <dbReference type="PROSITE" id="PS50238"/>
    </source>
</evidence>
<dbReference type="Proteomes" id="UP000078561">
    <property type="component" value="Unassembled WGS sequence"/>
</dbReference>
<dbReference type="InParanoid" id="A0A168KYQ4"/>
<keyword evidence="7" id="KW-1185">Reference proteome</keyword>
<evidence type="ECO:0000256" key="3">
    <source>
        <dbReference type="SAM" id="MobiDB-lite"/>
    </source>
</evidence>
<keyword evidence="2" id="KW-0175">Coiled coil</keyword>
<dbReference type="PROSITE" id="PS51741">
    <property type="entry name" value="F_BAR"/>
    <property type="match status" value="1"/>
</dbReference>
<organism evidence="6">
    <name type="scientific">Absidia glauca</name>
    <name type="common">Pin mould</name>
    <dbReference type="NCBI Taxonomy" id="4829"/>
    <lineage>
        <taxon>Eukaryota</taxon>
        <taxon>Fungi</taxon>
        <taxon>Fungi incertae sedis</taxon>
        <taxon>Mucoromycota</taxon>
        <taxon>Mucoromycotina</taxon>
        <taxon>Mucoromycetes</taxon>
        <taxon>Mucorales</taxon>
        <taxon>Cunninghamellaceae</taxon>
        <taxon>Absidia</taxon>
    </lineage>
</organism>
<dbReference type="InterPro" id="IPR000198">
    <property type="entry name" value="RhoGAP_dom"/>
</dbReference>
<proteinExistence type="predicted"/>
<reference evidence="6" key="1">
    <citation type="submission" date="2016-04" db="EMBL/GenBank/DDBJ databases">
        <authorList>
            <person name="Evans L.H."/>
            <person name="Alamgir A."/>
            <person name="Owens N."/>
            <person name="Weber N.D."/>
            <person name="Virtaneva K."/>
            <person name="Barbian K."/>
            <person name="Babar A."/>
            <person name="Rosenke K."/>
        </authorList>
    </citation>
    <scope>NUCLEOTIDE SEQUENCE [LARGE SCALE GENOMIC DNA]</scope>
    <source>
        <strain evidence="6">CBS 101.48</strain>
    </source>
</reference>
<feature type="compositionally biased region" description="Polar residues" evidence="3">
    <location>
        <begin position="15"/>
        <end position="24"/>
    </location>
</feature>
<dbReference type="InterPro" id="IPR008936">
    <property type="entry name" value="Rho_GTPase_activation_prot"/>
</dbReference>
<dbReference type="InterPro" id="IPR001060">
    <property type="entry name" value="FCH_dom"/>
</dbReference>
<feature type="domain" description="Rho-GAP" evidence="4">
    <location>
        <begin position="347"/>
        <end position="551"/>
    </location>
</feature>
<accession>A0A168KYQ4</accession>
<dbReference type="STRING" id="4829.A0A168KYQ4"/>
<evidence type="ECO:0008006" key="8">
    <source>
        <dbReference type="Google" id="ProtNLM"/>
    </source>
</evidence>
<dbReference type="PANTHER" id="PTHR23176">
    <property type="entry name" value="RHO/RAC/CDC GTPASE-ACTIVATING PROTEIN"/>
    <property type="match status" value="1"/>
</dbReference>
<dbReference type="Pfam" id="PF00611">
    <property type="entry name" value="FCH"/>
    <property type="match status" value="1"/>
</dbReference>
<feature type="domain" description="F-BAR" evidence="5">
    <location>
        <begin position="9"/>
        <end position="300"/>
    </location>
</feature>
<dbReference type="PROSITE" id="PS50238">
    <property type="entry name" value="RHOGAP"/>
    <property type="match status" value="1"/>
</dbReference>
<evidence type="ECO:0000256" key="1">
    <source>
        <dbReference type="ARBA" id="ARBA00022468"/>
    </source>
</evidence>
<dbReference type="OrthoDB" id="79452at2759"/>
<dbReference type="Gene3D" id="1.10.555.10">
    <property type="entry name" value="Rho GTPase activation protein"/>
    <property type="match status" value="1"/>
</dbReference>
<keyword evidence="1" id="KW-0343">GTPase activation</keyword>
<protein>
    <recommendedName>
        <fullName evidence="8">Rho-GAP domain-containing protein</fullName>
    </recommendedName>
</protein>
<dbReference type="Pfam" id="PF00620">
    <property type="entry name" value="RhoGAP"/>
    <property type="match status" value="1"/>
</dbReference>
<evidence type="ECO:0000256" key="2">
    <source>
        <dbReference type="PROSITE-ProRule" id="PRU01077"/>
    </source>
</evidence>
<dbReference type="SMART" id="SM00324">
    <property type="entry name" value="RhoGAP"/>
    <property type="match status" value="1"/>
</dbReference>
<dbReference type="Gene3D" id="1.20.1270.60">
    <property type="entry name" value="Arfaptin homology (AH) domain/BAR domain"/>
    <property type="match status" value="1"/>
</dbReference>
<gene>
    <name evidence="6" type="primary">ABSGL_01040.1 scaffold 1223</name>
</gene>
<dbReference type="SUPFAM" id="SSF48350">
    <property type="entry name" value="GTPase activation domain, GAP"/>
    <property type="match status" value="1"/>
</dbReference>
<dbReference type="GO" id="GO:0005096">
    <property type="term" value="F:GTPase activator activity"/>
    <property type="evidence" value="ECO:0007669"/>
    <property type="project" value="UniProtKB-KW"/>
</dbReference>
<dbReference type="InterPro" id="IPR050729">
    <property type="entry name" value="Rho-GAP"/>
</dbReference>
<dbReference type="AlphaFoldDB" id="A0A168KYQ4"/>
<feature type="region of interest" description="Disordered" evidence="3">
    <location>
        <begin position="1"/>
        <end position="31"/>
    </location>
</feature>
<dbReference type="FunCoup" id="A0A168KYQ4">
    <property type="interactions" value="348"/>
</dbReference>
<dbReference type="InterPro" id="IPR027267">
    <property type="entry name" value="AH/BAR_dom_sf"/>
</dbReference>
<evidence type="ECO:0000313" key="6">
    <source>
        <dbReference type="EMBL" id="SAL95699.1"/>
    </source>
</evidence>
<evidence type="ECO:0000313" key="7">
    <source>
        <dbReference type="Proteomes" id="UP000078561"/>
    </source>
</evidence>
<dbReference type="SUPFAM" id="SSF103657">
    <property type="entry name" value="BAR/IMD domain-like"/>
    <property type="match status" value="1"/>
</dbReference>
<dbReference type="InterPro" id="IPR031160">
    <property type="entry name" value="F_BAR_dom"/>
</dbReference>